<dbReference type="Proteomes" id="UP000735302">
    <property type="component" value="Unassembled WGS sequence"/>
</dbReference>
<protein>
    <submittedName>
        <fullName evidence="2">Uncharacterized protein</fullName>
    </submittedName>
</protein>
<organism evidence="2 3">
    <name type="scientific">Plakobranchus ocellatus</name>
    <dbReference type="NCBI Taxonomy" id="259542"/>
    <lineage>
        <taxon>Eukaryota</taxon>
        <taxon>Metazoa</taxon>
        <taxon>Spiralia</taxon>
        <taxon>Lophotrochozoa</taxon>
        <taxon>Mollusca</taxon>
        <taxon>Gastropoda</taxon>
        <taxon>Heterobranchia</taxon>
        <taxon>Euthyneura</taxon>
        <taxon>Panpulmonata</taxon>
        <taxon>Sacoglossa</taxon>
        <taxon>Placobranchoidea</taxon>
        <taxon>Plakobranchidae</taxon>
        <taxon>Plakobranchus</taxon>
    </lineage>
</organism>
<comment type="caution">
    <text evidence="2">The sequence shown here is derived from an EMBL/GenBank/DDBJ whole genome shotgun (WGS) entry which is preliminary data.</text>
</comment>
<name>A0AAV3YYH7_9GAST</name>
<feature type="compositionally biased region" description="Basic and acidic residues" evidence="1">
    <location>
        <begin position="45"/>
        <end position="57"/>
    </location>
</feature>
<evidence type="ECO:0000313" key="2">
    <source>
        <dbReference type="EMBL" id="GFN86798.1"/>
    </source>
</evidence>
<keyword evidence="3" id="KW-1185">Reference proteome</keyword>
<sequence>MATLTIKAFDDGGDDADDADGASPQQGDLRLSGPPSGQGVSGGARTRDRGIPADIRADSIATVPPTPHNRRELTYSPESRGLTAATTNTIQAKLNHKIALQNH</sequence>
<gene>
    <name evidence="2" type="ORF">PoB_001330400</name>
</gene>
<accession>A0AAV3YYH7</accession>
<feature type="compositionally biased region" description="Acidic residues" evidence="1">
    <location>
        <begin position="11"/>
        <end position="20"/>
    </location>
</feature>
<dbReference type="EMBL" id="BLXT01001599">
    <property type="protein sequence ID" value="GFN86798.1"/>
    <property type="molecule type" value="Genomic_DNA"/>
</dbReference>
<dbReference type="AlphaFoldDB" id="A0AAV3YYH7"/>
<evidence type="ECO:0000256" key="1">
    <source>
        <dbReference type="SAM" id="MobiDB-lite"/>
    </source>
</evidence>
<reference evidence="2 3" key="1">
    <citation type="journal article" date="2021" name="Elife">
        <title>Chloroplast acquisition without the gene transfer in kleptoplastic sea slugs, Plakobranchus ocellatus.</title>
        <authorList>
            <person name="Maeda T."/>
            <person name="Takahashi S."/>
            <person name="Yoshida T."/>
            <person name="Shimamura S."/>
            <person name="Takaki Y."/>
            <person name="Nagai Y."/>
            <person name="Toyoda A."/>
            <person name="Suzuki Y."/>
            <person name="Arimoto A."/>
            <person name="Ishii H."/>
            <person name="Satoh N."/>
            <person name="Nishiyama T."/>
            <person name="Hasebe M."/>
            <person name="Maruyama T."/>
            <person name="Minagawa J."/>
            <person name="Obokata J."/>
            <person name="Shigenobu S."/>
        </authorList>
    </citation>
    <scope>NUCLEOTIDE SEQUENCE [LARGE SCALE GENOMIC DNA]</scope>
</reference>
<feature type="region of interest" description="Disordered" evidence="1">
    <location>
        <begin position="1"/>
        <end position="83"/>
    </location>
</feature>
<evidence type="ECO:0000313" key="3">
    <source>
        <dbReference type="Proteomes" id="UP000735302"/>
    </source>
</evidence>
<proteinExistence type="predicted"/>